<name>A0A1F5TNQ2_9BACT</name>
<dbReference type="SUPFAM" id="SSF55729">
    <property type="entry name" value="Acyl-CoA N-acyltransferases (Nat)"/>
    <property type="match status" value="1"/>
</dbReference>
<evidence type="ECO:0000259" key="2">
    <source>
        <dbReference type="PROSITE" id="PS51186"/>
    </source>
</evidence>
<accession>A0A1F5TNQ2</accession>
<dbReference type="InterPro" id="IPR015424">
    <property type="entry name" value="PyrdxlP-dep_Trfase"/>
</dbReference>
<gene>
    <name evidence="3" type="ORF">A2477_03970</name>
</gene>
<dbReference type="AlphaFoldDB" id="A0A1F5TNQ2"/>
<dbReference type="SUPFAM" id="SSF53383">
    <property type="entry name" value="PLP-dependent transferases"/>
    <property type="match status" value="1"/>
</dbReference>
<dbReference type="EMBL" id="MFGL01000020">
    <property type="protein sequence ID" value="OGF40632.1"/>
    <property type="molecule type" value="Genomic_DNA"/>
</dbReference>
<proteinExistence type="inferred from homology"/>
<evidence type="ECO:0000256" key="1">
    <source>
        <dbReference type="RuleBase" id="RU004508"/>
    </source>
</evidence>
<dbReference type="GO" id="GO:0016747">
    <property type="term" value="F:acyltransferase activity, transferring groups other than amino-acyl groups"/>
    <property type="evidence" value="ECO:0007669"/>
    <property type="project" value="InterPro"/>
</dbReference>
<dbReference type="InterPro" id="IPR016181">
    <property type="entry name" value="Acyl_CoA_acyltransferase"/>
</dbReference>
<dbReference type="Pfam" id="PF01041">
    <property type="entry name" value="DegT_DnrJ_EryC1"/>
    <property type="match status" value="1"/>
</dbReference>
<keyword evidence="1" id="KW-0663">Pyridoxal phosphate</keyword>
<evidence type="ECO:0000313" key="4">
    <source>
        <dbReference type="Proteomes" id="UP000177939"/>
    </source>
</evidence>
<feature type="domain" description="N-acetyltransferase" evidence="2">
    <location>
        <begin position="39"/>
        <end position="179"/>
    </location>
</feature>
<comment type="similarity">
    <text evidence="1">Belongs to the DegT/DnrJ/EryC1 family.</text>
</comment>
<dbReference type="PROSITE" id="PS51186">
    <property type="entry name" value="GNAT"/>
    <property type="match status" value="1"/>
</dbReference>
<dbReference type="Gene3D" id="3.40.630.30">
    <property type="match status" value="1"/>
</dbReference>
<reference evidence="3 4" key="1">
    <citation type="journal article" date="2016" name="Nat. Commun.">
        <title>Thousands of microbial genomes shed light on interconnected biogeochemical processes in an aquifer system.</title>
        <authorList>
            <person name="Anantharaman K."/>
            <person name="Brown C.T."/>
            <person name="Hug L.A."/>
            <person name="Sharon I."/>
            <person name="Castelle C.J."/>
            <person name="Probst A.J."/>
            <person name="Thomas B.C."/>
            <person name="Singh A."/>
            <person name="Wilkins M.J."/>
            <person name="Karaoz U."/>
            <person name="Brodie E.L."/>
            <person name="Williams K.H."/>
            <person name="Hubbard S.S."/>
            <person name="Banfield J.F."/>
        </authorList>
    </citation>
    <scope>NUCLEOTIDE SEQUENCE [LARGE SCALE GENOMIC DNA]</scope>
</reference>
<sequence>MSQYQNYISKDYVIWGSSLALDKDKSWGKIDKRMRTAIRKARSYNPVVKQVAGNAENVKMFYQFCPPNREDLPVDLNASRQWMFFAYLNDVVAGGTIVTEVDGHLFLHFHAVTEEGRRKQISSLLIWHIVETFHNSKYTYLDIGASYKPALQKYFSGWATERYPVILRPPEYRPQIAIAPFDAAALAGEPNQNFDVAQFLNQKFNGREYTFFPRGMYAIYALCKWLKLQGVLTDSDEVCIDTTSNSPYVSSCVTSAIEQTCAWRREITPRTKAIFVIHEFGFFNGRTAALQKYCRDNGLTLVEDCAYAWRSGRAGSFGDYVIYSLTKFFPLQFGGFLVGKQFDYRYMWDTFGCADAGKEEKILKELAGFLPHENEYAQQRAENYRSVENLVGREKSFFTLRPDEAPGAFVLKVESDARMREISAFVRKFGVECGNYYHNNAIFFPVHQGLQPSHLDYIVGAIRAMYREGCGL</sequence>
<dbReference type="Proteomes" id="UP000177939">
    <property type="component" value="Unassembled WGS sequence"/>
</dbReference>
<comment type="caution">
    <text evidence="3">The sequence shown here is derived from an EMBL/GenBank/DDBJ whole genome shotgun (WGS) entry which is preliminary data.</text>
</comment>
<dbReference type="InterPro" id="IPR000653">
    <property type="entry name" value="DegT/StrS_aminotransferase"/>
</dbReference>
<dbReference type="Gene3D" id="3.40.640.10">
    <property type="entry name" value="Type I PLP-dependent aspartate aminotransferase-like (Major domain)"/>
    <property type="match status" value="1"/>
</dbReference>
<organism evidence="3 4">
    <name type="scientific">Candidatus Falkowbacteria bacterium RIFOXYC2_FULL_47_12</name>
    <dbReference type="NCBI Taxonomy" id="1798004"/>
    <lineage>
        <taxon>Bacteria</taxon>
        <taxon>Candidatus Falkowiibacteriota</taxon>
    </lineage>
</organism>
<dbReference type="InterPro" id="IPR000182">
    <property type="entry name" value="GNAT_dom"/>
</dbReference>
<protein>
    <recommendedName>
        <fullName evidence="2">N-acetyltransferase domain-containing protein</fullName>
    </recommendedName>
</protein>
<evidence type="ECO:0000313" key="3">
    <source>
        <dbReference type="EMBL" id="OGF40632.1"/>
    </source>
</evidence>
<dbReference type="InterPro" id="IPR015421">
    <property type="entry name" value="PyrdxlP-dep_Trfase_major"/>
</dbReference>